<feature type="coiled-coil region" evidence="2">
    <location>
        <begin position="32"/>
        <end position="59"/>
    </location>
</feature>
<protein>
    <submittedName>
        <fullName evidence="3">Membrane protein</fullName>
    </submittedName>
</protein>
<dbReference type="EMBL" id="BSRZ01000006">
    <property type="protein sequence ID" value="GLW64695.1"/>
    <property type="molecule type" value="Genomic_DNA"/>
</dbReference>
<evidence type="ECO:0000313" key="4">
    <source>
        <dbReference type="Proteomes" id="UP001165124"/>
    </source>
</evidence>
<gene>
    <name evidence="3" type="ORF">Arub01_29390</name>
</gene>
<keyword evidence="4" id="KW-1185">Reference proteome</keyword>
<reference evidence="3" key="1">
    <citation type="submission" date="2023-02" db="EMBL/GenBank/DDBJ databases">
        <title>Actinomadura rubrobrunea NBRC 14622.</title>
        <authorList>
            <person name="Ichikawa N."/>
            <person name="Sato H."/>
            <person name="Tonouchi N."/>
        </authorList>
    </citation>
    <scope>NUCLEOTIDE SEQUENCE</scope>
    <source>
        <strain evidence="3">NBRC 14622</strain>
    </source>
</reference>
<proteinExistence type="inferred from homology"/>
<organism evidence="3 4">
    <name type="scientific">Actinomadura rubrobrunea</name>
    <dbReference type="NCBI Taxonomy" id="115335"/>
    <lineage>
        <taxon>Bacteria</taxon>
        <taxon>Bacillati</taxon>
        <taxon>Actinomycetota</taxon>
        <taxon>Actinomycetes</taxon>
        <taxon>Streptosporangiales</taxon>
        <taxon>Thermomonosporaceae</taxon>
        <taxon>Actinomadura</taxon>
    </lineage>
</organism>
<dbReference type="GO" id="GO:0005886">
    <property type="term" value="C:plasma membrane"/>
    <property type="evidence" value="ECO:0007669"/>
    <property type="project" value="TreeGrafter"/>
</dbReference>
<accession>A0A9W6PVM8</accession>
<dbReference type="Proteomes" id="UP001165124">
    <property type="component" value="Unassembled WGS sequence"/>
</dbReference>
<sequence>MLAAGTLFAAGASTARGTDLRDTGRTRLTELIVAEQRRSARHRAEYRRLRREVDRASRLAGRRDARVKQAQARADRLAAASGFAPLRGRGVRVVLDDAPQPESGELPRGVAPDDLVVHQADVQAVVNALWAGGAAGMQIMDQRVISTSAVRCVGNTLILQGVVYSPPFRITAVGDPERLRAALDASPEIAVYRRYVREYGLGYTVRTLDRVELPAFTGNVTMKYATVPRDADT</sequence>
<comment type="similarity">
    <text evidence="1">Belongs to the UPF0749 family.</text>
</comment>
<evidence type="ECO:0000313" key="3">
    <source>
        <dbReference type="EMBL" id="GLW64695.1"/>
    </source>
</evidence>
<dbReference type="AlphaFoldDB" id="A0A9W6PVM8"/>
<evidence type="ECO:0000256" key="1">
    <source>
        <dbReference type="ARBA" id="ARBA00009108"/>
    </source>
</evidence>
<dbReference type="Pfam" id="PF05949">
    <property type="entry name" value="DUF881"/>
    <property type="match status" value="1"/>
</dbReference>
<dbReference type="PANTHER" id="PTHR37313">
    <property type="entry name" value="UPF0749 PROTEIN RV1825"/>
    <property type="match status" value="1"/>
</dbReference>
<dbReference type="PANTHER" id="PTHR37313:SF4">
    <property type="entry name" value="CONSERVED MEMBRANE PROTEIN-RELATED"/>
    <property type="match status" value="1"/>
</dbReference>
<name>A0A9W6PVM8_9ACTN</name>
<comment type="caution">
    <text evidence="3">The sequence shown here is derived from an EMBL/GenBank/DDBJ whole genome shotgun (WGS) entry which is preliminary data.</text>
</comment>
<dbReference type="Gene3D" id="3.30.70.1880">
    <property type="entry name" value="Protein of unknown function DUF881"/>
    <property type="match status" value="1"/>
</dbReference>
<dbReference type="RefSeq" id="WP_227023358.1">
    <property type="nucleotide sequence ID" value="NZ_BSRZ01000006.1"/>
</dbReference>
<evidence type="ECO:0000256" key="2">
    <source>
        <dbReference type="SAM" id="Coils"/>
    </source>
</evidence>
<keyword evidence="2" id="KW-0175">Coiled coil</keyword>
<dbReference type="InterPro" id="IPR010273">
    <property type="entry name" value="DUF881"/>
</dbReference>